<proteinExistence type="predicted"/>
<accession>A0ABX5MES9</accession>
<evidence type="ECO:0000313" key="1">
    <source>
        <dbReference type="EMBL" id="PXV83644.1"/>
    </source>
</evidence>
<sequence>KRYYYDSHDQLKAHLHRFVMAYNFAKRLKALKGLTPYEYICKIWKNEPDRFIFDPFQHTVGLNISKKRGNQTR</sequence>
<protein>
    <recommendedName>
        <fullName evidence="3">IS481 family transposase</fullName>
    </recommendedName>
</protein>
<dbReference type="Proteomes" id="UP000247780">
    <property type="component" value="Unassembled WGS sequence"/>
</dbReference>
<dbReference type="EMBL" id="QICQ01000004">
    <property type="protein sequence ID" value="PXV83644.1"/>
    <property type="molecule type" value="Genomic_DNA"/>
</dbReference>
<evidence type="ECO:0008006" key="3">
    <source>
        <dbReference type="Google" id="ProtNLM"/>
    </source>
</evidence>
<keyword evidence="2" id="KW-1185">Reference proteome</keyword>
<feature type="non-terminal residue" evidence="1">
    <location>
        <position position="1"/>
    </location>
</feature>
<evidence type="ECO:0000313" key="2">
    <source>
        <dbReference type="Proteomes" id="UP000247780"/>
    </source>
</evidence>
<name>A0ABX5MES9_9PROT</name>
<reference evidence="1 2" key="1">
    <citation type="submission" date="2018-04" db="EMBL/GenBank/DDBJ databases">
        <title>Active sludge and wastewater microbial communities from Klosterneuburg, Austria.</title>
        <authorList>
            <person name="Wagner M."/>
        </authorList>
    </citation>
    <scope>NUCLEOTIDE SEQUENCE [LARGE SCALE GENOMIC DNA]</scope>
    <source>
        <strain evidence="1 2">Nm 57</strain>
    </source>
</reference>
<organism evidence="1 2">
    <name type="scientific">Nitrosomonas eutropha</name>
    <dbReference type="NCBI Taxonomy" id="916"/>
    <lineage>
        <taxon>Bacteria</taxon>
        <taxon>Pseudomonadati</taxon>
        <taxon>Pseudomonadota</taxon>
        <taxon>Betaproteobacteria</taxon>
        <taxon>Nitrosomonadales</taxon>
        <taxon>Nitrosomonadaceae</taxon>
        <taxon>Nitrosomonas</taxon>
    </lineage>
</organism>
<gene>
    <name evidence="1" type="ORF">C8R14_104107</name>
</gene>
<comment type="caution">
    <text evidence="1">The sequence shown here is derived from an EMBL/GenBank/DDBJ whole genome shotgun (WGS) entry which is preliminary data.</text>
</comment>